<dbReference type="InterPro" id="IPR018958">
    <property type="entry name" value="Knr4/Smi1-like_dom"/>
</dbReference>
<dbReference type="EMBL" id="JBHUDE010000008">
    <property type="protein sequence ID" value="MFD1606520.1"/>
    <property type="molecule type" value="Genomic_DNA"/>
</dbReference>
<keyword evidence="3" id="KW-1185">Reference proteome</keyword>
<dbReference type="Proteomes" id="UP001597221">
    <property type="component" value="Unassembled WGS sequence"/>
</dbReference>
<name>A0ABW4HMC8_9BACI</name>
<accession>A0ABW4HMC8</accession>
<feature type="domain" description="Knr4/Smi1-like" evidence="1">
    <location>
        <begin position="17"/>
        <end position="144"/>
    </location>
</feature>
<sequence>MKNFWLEDEDQTYALKPVKRKDIIAAEKQLGVELPALYKKLVKKQNGGYIQRTLFPISFVTDHVEEFIEVRSLYGIGEDGILDTDYLIKEWGLPSDIVLLDGDGHTWVALDYRGKKRKPSVVYLEVEEGNEFQLAESFDEFIAALEEEEYDVEEEDMIDDMDIPDLDNISKREAEEIFRTSEDEILIRSVIINIPLAAGDMNWMLDQLIYLLKKRSTEGIAESVADFLLIYSRFRSEMDDSKYTSLMKKLRSLPYPGVKMDLEMIDENN</sequence>
<dbReference type="Gene3D" id="3.40.1580.10">
    <property type="entry name" value="SMI1/KNR4-like"/>
    <property type="match status" value="1"/>
</dbReference>
<protein>
    <submittedName>
        <fullName evidence="2">SMI1/KNR4 family protein</fullName>
    </submittedName>
</protein>
<reference evidence="3" key="1">
    <citation type="journal article" date="2019" name="Int. J. Syst. Evol. Microbiol.">
        <title>The Global Catalogue of Microorganisms (GCM) 10K type strain sequencing project: providing services to taxonomists for standard genome sequencing and annotation.</title>
        <authorList>
            <consortium name="The Broad Institute Genomics Platform"/>
            <consortium name="The Broad Institute Genome Sequencing Center for Infectious Disease"/>
            <person name="Wu L."/>
            <person name="Ma J."/>
        </authorList>
    </citation>
    <scope>NUCLEOTIDE SEQUENCE [LARGE SCALE GENOMIC DNA]</scope>
    <source>
        <strain evidence="3">CGMCC 1.12376</strain>
    </source>
</reference>
<dbReference type="Pfam" id="PF09346">
    <property type="entry name" value="SMI1_KNR4"/>
    <property type="match status" value="1"/>
</dbReference>
<evidence type="ECO:0000313" key="3">
    <source>
        <dbReference type="Proteomes" id="UP001597221"/>
    </source>
</evidence>
<comment type="caution">
    <text evidence="2">The sequence shown here is derived from an EMBL/GenBank/DDBJ whole genome shotgun (WGS) entry which is preliminary data.</text>
</comment>
<organism evidence="2 3">
    <name type="scientific">Oceanobacillus luteolus</name>
    <dbReference type="NCBI Taxonomy" id="1274358"/>
    <lineage>
        <taxon>Bacteria</taxon>
        <taxon>Bacillati</taxon>
        <taxon>Bacillota</taxon>
        <taxon>Bacilli</taxon>
        <taxon>Bacillales</taxon>
        <taxon>Bacillaceae</taxon>
        <taxon>Oceanobacillus</taxon>
    </lineage>
</organism>
<gene>
    <name evidence="2" type="ORF">ACFSBH_02425</name>
</gene>
<evidence type="ECO:0000313" key="2">
    <source>
        <dbReference type="EMBL" id="MFD1606520.1"/>
    </source>
</evidence>
<dbReference type="SMART" id="SM00860">
    <property type="entry name" value="SMI1_KNR4"/>
    <property type="match status" value="1"/>
</dbReference>
<dbReference type="InterPro" id="IPR037883">
    <property type="entry name" value="Knr4/Smi1-like_sf"/>
</dbReference>
<dbReference type="RefSeq" id="WP_379595897.1">
    <property type="nucleotide sequence ID" value="NZ_JBHUDE010000008.1"/>
</dbReference>
<dbReference type="SUPFAM" id="SSF160631">
    <property type="entry name" value="SMI1/KNR4-like"/>
    <property type="match status" value="1"/>
</dbReference>
<evidence type="ECO:0000259" key="1">
    <source>
        <dbReference type="SMART" id="SM00860"/>
    </source>
</evidence>
<proteinExistence type="predicted"/>